<protein>
    <submittedName>
        <fullName evidence="1">Uncharacterized protein</fullName>
    </submittedName>
</protein>
<dbReference type="EMBL" id="CAKMMF010000018">
    <property type="protein sequence ID" value="CAH1210856.1"/>
    <property type="molecule type" value="Genomic_DNA"/>
</dbReference>
<sequence>MQWVEFQVANCKMDFSLLLNTARYYSLLYAE</sequence>
<name>A0ABM9CDJ5_9BACL</name>
<evidence type="ECO:0000313" key="2">
    <source>
        <dbReference type="Proteomes" id="UP000838686"/>
    </source>
</evidence>
<organism evidence="1 2">
    <name type="scientific">Paenibacillus plantiphilus</name>
    <dbReference type="NCBI Taxonomy" id="2905650"/>
    <lineage>
        <taxon>Bacteria</taxon>
        <taxon>Bacillati</taxon>
        <taxon>Bacillota</taxon>
        <taxon>Bacilli</taxon>
        <taxon>Bacillales</taxon>
        <taxon>Paenibacillaceae</taxon>
        <taxon>Paenibacillus</taxon>
    </lineage>
</organism>
<accession>A0ABM9CDJ5</accession>
<reference evidence="1" key="1">
    <citation type="submission" date="2022-01" db="EMBL/GenBank/DDBJ databases">
        <authorList>
            <person name="Criscuolo A."/>
        </authorList>
    </citation>
    <scope>NUCLEOTIDE SEQUENCE</scope>
    <source>
        <strain evidence="1">CIP111893</strain>
    </source>
</reference>
<keyword evidence="2" id="KW-1185">Reference proteome</keyword>
<gene>
    <name evidence="1" type="ORF">PAECIP111893_03304</name>
</gene>
<dbReference type="Proteomes" id="UP000838686">
    <property type="component" value="Unassembled WGS sequence"/>
</dbReference>
<evidence type="ECO:0000313" key="1">
    <source>
        <dbReference type="EMBL" id="CAH1210856.1"/>
    </source>
</evidence>
<comment type="caution">
    <text evidence="1">The sequence shown here is derived from an EMBL/GenBank/DDBJ whole genome shotgun (WGS) entry which is preliminary data.</text>
</comment>
<proteinExistence type="predicted"/>